<evidence type="ECO:0000313" key="1">
    <source>
        <dbReference type="EMBL" id="EAR61708.1"/>
    </source>
</evidence>
<protein>
    <recommendedName>
        <fullName evidence="3">Replicative DNA helicase</fullName>
    </recommendedName>
</protein>
<proteinExistence type="predicted"/>
<gene>
    <name evidence="1" type="ORF">MED92_03897</name>
</gene>
<dbReference type="RefSeq" id="WP_007022795.1">
    <property type="nucleotide sequence ID" value="NZ_CH724127.1"/>
</dbReference>
<evidence type="ECO:0008006" key="3">
    <source>
        <dbReference type="Google" id="ProtNLM"/>
    </source>
</evidence>
<reference evidence="1 2" key="1">
    <citation type="submission" date="2006-02" db="EMBL/GenBank/DDBJ databases">
        <authorList>
            <person name="Pinhassi J."/>
            <person name="Pedros-Alio C."/>
            <person name="Ferriera S."/>
            <person name="Johnson J."/>
            <person name="Kravitz S."/>
            <person name="Halpern A."/>
            <person name="Remington K."/>
            <person name="Beeson K."/>
            <person name="Tran B."/>
            <person name="Rogers Y.-H."/>
            <person name="Friedman R."/>
            <person name="Venter J.C."/>
        </authorList>
    </citation>
    <scope>NUCLEOTIDE SEQUENCE [LARGE SCALE GENOMIC DNA]</scope>
    <source>
        <strain evidence="1 2">MED92</strain>
    </source>
</reference>
<dbReference type="OrthoDB" id="5738400at2"/>
<dbReference type="EMBL" id="AAOW01000006">
    <property type="protein sequence ID" value="EAR61708.1"/>
    <property type="molecule type" value="Genomic_DNA"/>
</dbReference>
<comment type="caution">
    <text evidence="1">The sequence shown here is derived from an EMBL/GenBank/DDBJ whole genome shotgun (WGS) entry which is preliminary data.</text>
</comment>
<keyword evidence="2" id="KW-1185">Reference proteome</keyword>
<name>A0A7U8GSU2_NEPCE</name>
<evidence type="ECO:0000313" key="2">
    <source>
        <dbReference type="Proteomes" id="UP000002171"/>
    </source>
</evidence>
<accession>A0A7U8GSU2</accession>
<dbReference type="InterPro" id="IPR011990">
    <property type="entry name" value="TPR-like_helical_dom_sf"/>
</dbReference>
<dbReference type="SUPFAM" id="SSF48452">
    <property type="entry name" value="TPR-like"/>
    <property type="match status" value="1"/>
</dbReference>
<sequence length="136" mass="15680">MSSKLFRQVEELAEAMLQAAEADAETQFYALYVDLKQLCEAASGKKSEHPVLWETLADFTEENDEAIRFYEKAYLLADAQKENEYKASIKFSMACRFQEMEKQNEALEAVEQAGKFASFTEDDELKQDIVELREQL</sequence>
<dbReference type="Proteomes" id="UP000002171">
    <property type="component" value="Unassembled WGS sequence"/>
</dbReference>
<organism evidence="1 2">
    <name type="scientific">Neptuniibacter caesariensis</name>
    <dbReference type="NCBI Taxonomy" id="207954"/>
    <lineage>
        <taxon>Bacteria</taxon>
        <taxon>Pseudomonadati</taxon>
        <taxon>Pseudomonadota</taxon>
        <taxon>Gammaproteobacteria</taxon>
        <taxon>Oceanospirillales</taxon>
        <taxon>Oceanospirillaceae</taxon>
        <taxon>Neptuniibacter</taxon>
    </lineage>
</organism>
<dbReference type="AlphaFoldDB" id="A0A7U8GSU2"/>